<dbReference type="WBParaSite" id="nRc.2.0.1.t15763-RA">
    <property type="protein sequence ID" value="nRc.2.0.1.t15763-RA"/>
    <property type="gene ID" value="nRc.2.0.1.g15763"/>
</dbReference>
<dbReference type="Proteomes" id="UP000887565">
    <property type="component" value="Unplaced"/>
</dbReference>
<dbReference type="OMA" id="VSHAEEM"/>
<dbReference type="Pfam" id="PF03097">
    <property type="entry name" value="BRO1"/>
    <property type="match status" value="1"/>
</dbReference>
<dbReference type="GO" id="GO:0005768">
    <property type="term" value="C:endosome"/>
    <property type="evidence" value="ECO:0007669"/>
    <property type="project" value="TreeGrafter"/>
</dbReference>
<protein>
    <submittedName>
        <fullName evidence="5">BRO1 domain-containing protein</fullName>
    </submittedName>
</protein>
<dbReference type="PANTHER" id="PTHR23030:SF39">
    <property type="entry name" value="PROGRAMMED CELL DEATH 6-INTERACTING PROTEIN"/>
    <property type="match status" value="1"/>
</dbReference>
<evidence type="ECO:0000256" key="1">
    <source>
        <dbReference type="SAM" id="Coils"/>
    </source>
</evidence>
<dbReference type="Gene3D" id="1.20.140.50">
    <property type="entry name" value="alix/aip1 like domains"/>
    <property type="match status" value="2"/>
</dbReference>
<dbReference type="PANTHER" id="PTHR23030">
    <property type="entry name" value="PCD6 INTERACTING PROTEIN-RELATED"/>
    <property type="match status" value="1"/>
</dbReference>
<feature type="coiled-coil region" evidence="1">
    <location>
        <begin position="469"/>
        <end position="507"/>
    </location>
</feature>
<proteinExistence type="predicted"/>
<keyword evidence="4" id="KW-1185">Reference proteome</keyword>
<feature type="domain" description="BRO1" evidence="3">
    <location>
        <begin position="1"/>
        <end position="443"/>
    </location>
</feature>
<dbReference type="AlphaFoldDB" id="A0A915INI9"/>
<dbReference type="InterPro" id="IPR004328">
    <property type="entry name" value="BRO1_dom"/>
</dbReference>
<dbReference type="InterPro" id="IPR025304">
    <property type="entry name" value="ALIX_V_dom"/>
</dbReference>
<dbReference type="Pfam" id="PF13949">
    <property type="entry name" value="ALIX_LYPXL_bnd"/>
    <property type="match status" value="2"/>
</dbReference>
<dbReference type="GO" id="GO:0000281">
    <property type="term" value="P:mitotic cytokinesis"/>
    <property type="evidence" value="ECO:0007669"/>
    <property type="project" value="TreeGrafter"/>
</dbReference>
<dbReference type="Gene3D" id="1.20.120.560">
    <property type="entry name" value="alix/aip1 in complex with the ypdl late domain"/>
    <property type="match status" value="1"/>
</dbReference>
<feature type="compositionally biased region" description="Polar residues" evidence="2">
    <location>
        <begin position="748"/>
        <end position="757"/>
    </location>
</feature>
<keyword evidence="1" id="KW-0175">Coiled coil</keyword>
<evidence type="ECO:0000313" key="4">
    <source>
        <dbReference type="Proteomes" id="UP000887565"/>
    </source>
</evidence>
<dbReference type="Gene3D" id="1.25.40.280">
    <property type="entry name" value="alix/aip1 like domains"/>
    <property type="match status" value="1"/>
</dbReference>
<accession>A0A915INI9</accession>
<sequence>MLSIPMKKSYEVDVAGPIRTFISCTYSTTEMPTDFESINDFNKLRSKACVQPLDRHESSLDVLYRFILRSTVCNRRETTNNADSNSYFFQMEGCIRPRRIVWWKINSVYSYLQNIFRRSFSLKFNLITSILALSFGSFEKACVMYNIAALQSQIAANQKMDTDDELKSAAKLFMQSAGFLNSLKDNVLSMVQVEASFSDMMPDTLAALYALMLAQAQEAIYLKAAKGKFLQYSIGICYRKNNGLFHLFEDEMKPALIAKVAAQAAELFAEAARQMGREMLRSLWDRDWLPIVNGKNLAFMALSHYHQSLVDKDSHATANELARLGHANACMQQAQQHFASVHLDILKHESPIITKAYESAKKDNDFIYHERVPDVKQLPAIQKAVLAKPQPPILGQHMSRNFKDLFEKLTPIAVQMSTARFETRKSGIVQAETARLREHTNLMNTGAVLPDSVRDKSTKIKSMGGYESLERLINDLPSLLKRNQEILDETKRMLDDEKSSDDQLRNQFKDRWTRMGSEKLTGPLFEELNKYLQILDKARYADGVVRQKFDSNKRGFELLSKTENRQIINIDPVFLKAMSDSGVIANDEDLSSEKLNELYGPLRSSVSESIHKQEKLMEQIQIANEKFMRVKGSGSGAERENILKMLVNAHDAFIELDSNLKEGTKFYNDLTPLLVRLQQKVSDYCFARKTEKEDLMKDLQMNIVNQATGAAPNQPSYHGGQTSNQPPSRPPPPKFQTGTGAASPPQPGVQTLQQNFGNMAPFTPYGSDLSYSNAPYPANPPQQFSSTTPYPTAPMPNYPFPQQPSYGTLPQPQGQQRWDPLRLSPIFPTLKIGSQD</sequence>
<dbReference type="SMART" id="SM01041">
    <property type="entry name" value="BRO1"/>
    <property type="match status" value="1"/>
</dbReference>
<organism evidence="4 5">
    <name type="scientific">Romanomermis culicivorax</name>
    <name type="common">Nematode worm</name>
    <dbReference type="NCBI Taxonomy" id="13658"/>
    <lineage>
        <taxon>Eukaryota</taxon>
        <taxon>Metazoa</taxon>
        <taxon>Ecdysozoa</taxon>
        <taxon>Nematoda</taxon>
        <taxon>Enoplea</taxon>
        <taxon>Dorylaimia</taxon>
        <taxon>Mermithida</taxon>
        <taxon>Mermithoidea</taxon>
        <taxon>Mermithidae</taxon>
        <taxon>Romanomermis</taxon>
    </lineage>
</organism>
<reference evidence="5" key="1">
    <citation type="submission" date="2022-11" db="UniProtKB">
        <authorList>
            <consortium name="WormBaseParasite"/>
        </authorList>
    </citation>
    <scope>IDENTIFICATION</scope>
</reference>
<dbReference type="PROSITE" id="PS51180">
    <property type="entry name" value="BRO1"/>
    <property type="match status" value="1"/>
</dbReference>
<feature type="region of interest" description="Disordered" evidence="2">
    <location>
        <begin position="709"/>
        <end position="836"/>
    </location>
</feature>
<feature type="compositionally biased region" description="Polar residues" evidence="2">
    <location>
        <begin position="781"/>
        <end position="790"/>
    </location>
</feature>
<evidence type="ECO:0000259" key="3">
    <source>
        <dbReference type="PROSITE" id="PS51180"/>
    </source>
</evidence>
<name>A0A915INI9_ROMCU</name>
<evidence type="ECO:0000256" key="2">
    <source>
        <dbReference type="SAM" id="MobiDB-lite"/>
    </source>
</evidence>
<dbReference type="InterPro" id="IPR038499">
    <property type="entry name" value="BRO1_sf"/>
</dbReference>
<feature type="compositionally biased region" description="Polar residues" evidence="2">
    <location>
        <begin position="803"/>
        <end position="816"/>
    </location>
</feature>
<feature type="compositionally biased region" description="Polar residues" evidence="2">
    <location>
        <begin position="709"/>
        <end position="725"/>
    </location>
</feature>
<evidence type="ECO:0000313" key="5">
    <source>
        <dbReference type="WBParaSite" id="nRc.2.0.1.t15763-RA"/>
    </source>
</evidence>
<feature type="compositionally biased region" description="Pro residues" evidence="2">
    <location>
        <begin position="791"/>
        <end position="802"/>
    </location>
</feature>